<dbReference type="AlphaFoldDB" id="A0A835IVD8"/>
<dbReference type="PANTHER" id="PTHR21596">
    <property type="entry name" value="RIBONUCLEASE P SUBUNIT P38"/>
    <property type="match status" value="1"/>
</dbReference>
<gene>
    <name evidence="2" type="ORF">IFM89_035682</name>
</gene>
<feature type="domain" description="Factor of DNA methylation 1-5/IDN2" evidence="1">
    <location>
        <begin position="29"/>
        <end position="98"/>
    </location>
</feature>
<dbReference type="InterPro" id="IPR045177">
    <property type="entry name" value="FDM1-5/IDN2"/>
</dbReference>
<dbReference type="PANTHER" id="PTHR21596:SF65">
    <property type="entry name" value="PROTEIN INVOLVED IN DE NOVO 2-RELATED"/>
    <property type="match status" value="1"/>
</dbReference>
<evidence type="ECO:0000259" key="1">
    <source>
        <dbReference type="Pfam" id="PF03469"/>
    </source>
</evidence>
<dbReference type="Proteomes" id="UP000631114">
    <property type="component" value="Unassembled WGS sequence"/>
</dbReference>
<dbReference type="InterPro" id="IPR005379">
    <property type="entry name" value="FDM1-5/IDN2_XH"/>
</dbReference>
<evidence type="ECO:0000313" key="2">
    <source>
        <dbReference type="EMBL" id="KAF9622967.1"/>
    </source>
</evidence>
<dbReference type="GO" id="GO:0080188">
    <property type="term" value="P:gene silencing by siRNA-directed DNA methylation"/>
    <property type="evidence" value="ECO:0007669"/>
    <property type="project" value="InterPro"/>
</dbReference>
<dbReference type="Pfam" id="PF03469">
    <property type="entry name" value="XH"/>
    <property type="match status" value="1"/>
</dbReference>
<organism evidence="2 3">
    <name type="scientific">Coptis chinensis</name>
    <dbReference type="NCBI Taxonomy" id="261450"/>
    <lineage>
        <taxon>Eukaryota</taxon>
        <taxon>Viridiplantae</taxon>
        <taxon>Streptophyta</taxon>
        <taxon>Embryophyta</taxon>
        <taxon>Tracheophyta</taxon>
        <taxon>Spermatophyta</taxon>
        <taxon>Magnoliopsida</taxon>
        <taxon>Ranunculales</taxon>
        <taxon>Ranunculaceae</taxon>
        <taxon>Coptidoideae</taxon>
        <taxon>Coptis</taxon>
    </lineage>
</organism>
<keyword evidence="3" id="KW-1185">Reference proteome</keyword>
<name>A0A835IVD8_9MAGN</name>
<reference evidence="2 3" key="1">
    <citation type="submission" date="2020-10" db="EMBL/GenBank/DDBJ databases">
        <title>The Coptis chinensis genome and diversification of protoberbering-type alkaloids.</title>
        <authorList>
            <person name="Wang B."/>
            <person name="Shu S."/>
            <person name="Song C."/>
            <person name="Liu Y."/>
        </authorList>
    </citation>
    <scope>NUCLEOTIDE SEQUENCE [LARGE SCALE GENOMIC DNA]</scope>
    <source>
        <strain evidence="2">HL-2020</strain>
        <tissue evidence="2">Leaf</tissue>
    </source>
</reference>
<proteinExistence type="predicted"/>
<dbReference type="EMBL" id="JADFTS010000002">
    <property type="protein sequence ID" value="KAF9622967.1"/>
    <property type="molecule type" value="Genomic_DNA"/>
</dbReference>
<sequence>MSPYENQERSNEKSDIEALNCLIIRPRKDSDELNDARKELIKNWKGSLDRISAIGIKRMGELDPEPFKVVVEINGVAEEFITEDDEQLQELKSDLGSE</sequence>
<accession>A0A835IVD8</accession>
<protein>
    <recommendedName>
        <fullName evidence="1">Factor of DNA methylation 1-5/IDN2 domain-containing protein</fullName>
    </recommendedName>
</protein>
<evidence type="ECO:0000313" key="3">
    <source>
        <dbReference type="Proteomes" id="UP000631114"/>
    </source>
</evidence>
<dbReference type="OrthoDB" id="687002at2759"/>
<comment type="caution">
    <text evidence="2">The sequence shown here is derived from an EMBL/GenBank/DDBJ whole genome shotgun (WGS) entry which is preliminary data.</text>
</comment>